<keyword evidence="9 10" id="KW-0961">Cell wall biogenesis/degradation</keyword>
<comment type="caution">
    <text evidence="13">The sequence shown here is derived from an EMBL/GenBank/DDBJ whole genome shotgun (WGS) entry which is preliminary data.</text>
</comment>
<keyword evidence="5 10" id="KW-0133">Cell shape</keyword>
<dbReference type="InterPro" id="IPR004276">
    <property type="entry name" value="GlycoTrans_28_N"/>
</dbReference>
<keyword evidence="2 10" id="KW-0132">Cell division</keyword>
<reference evidence="14" key="1">
    <citation type="journal article" date="2019" name="Int. J. Syst. Evol. Microbiol.">
        <title>The Global Catalogue of Microorganisms (GCM) 10K type strain sequencing project: providing services to taxonomists for standard genome sequencing and annotation.</title>
        <authorList>
            <consortium name="The Broad Institute Genomics Platform"/>
            <consortium name="The Broad Institute Genome Sequencing Center for Infectious Disease"/>
            <person name="Wu L."/>
            <person name="Ma J."/>
        </authorList>
    </citation>
    <scope>NUCLEOTIDE SEQUENCE [LARGE SCALE GENOMIC DNA]</scope>
    <source>
        <strain evidence="14">DFY28</strain>
    </source>
</reference>
<dbReference type="EMBL" id="JBHUEY010000012">
    <property type="protein sequence ID" value="MFD1785840.1"/>
    <property type="molecule type" value="Genomic_DNA"/>
</dbReference>
<dbReference type="HAMAP" id="MF_00033">
    <property type="entry name" value="MurG"/>
    <property type="match status" value="1"/>
</dbReference>
<protein>
    <recommendedName>
        <fullName evidence="10">UDP-N-acetylglucosamine--N-acetylmuramyl-(pentapeptide) pyrophosphoryl-undecaprenol N-acetylglucosamine transferase</fullName>
        <ecNumber evidence="10">2.4.1.227</ecNumber>
    </recommendedName>
    <alternativeName>
        <fullName evidence="10">Undecaprenyl-PP-MurNAc-pentapeptide-UDPGlcNAc GlcNAc transferase</fullName>
    </alternativeName>
</protein>
<feature type="domain" description="Glycosyltransferase family 28 N-terminal" evidence="11">
    <location>
        <begin position="6"/>
        <end position="141"/>
    </location>
</feature>
<dbReference type="NCBIfam" id="TIGR01133">
    <property type="entry name" value="murG"/>
    <property type="match status" value="1"/>
</dbReference>
<dbReference type="Pfam" id="PF04101">
    <property type="entry name" value="Glyco_tran_28_C"/>
    <property type="match status" value="1"/>
</dbReference>
<comment type="subcellular location">
    <subcellularLocation>
        <location evidence="10">Cell membrane</location>
        <topology evidence="10">Peripheral membrane protein</topology>
        <orientation evidence="10">Cytoplasmic side</orientation>
    </subcellularLocation>
</comment>
<comment type="function">
    <text evidence="10">Cell wall formation. Catalyzes the transfer of a GlcNAc subunit on undecaprenyl-pyrophosphoryl-MurNAc-pentapeptide (lipid intermediate I) to form undecaprenyl-pyrophosphoryl-MurNAc-(pentapeptide)GlcNAc (lipid intermediate II).</text>
</comment>
<feature type="binding site" evidence="10">
    <location>
        <position position="194"/>
    </location>
    <ligand>
        <name>UDP-N-acetyl-alpha-D-glucosamine</name>
        <dbReference type="ChEBI" id="CHEBI:57705"/>
    </ligand>
</feature>
<keyword evidence="1 10" id="KW-1003">Cell membrane</keyword>
<evidence type="ECO:0000313" key="14">
    <source>
        <dbReference type="Proteomes" id="UP001597237"/>
    </source>
</evidence>
<gene>
    <name evidence="10 13" type="primary">murG</name>
    <name evidence="13" type="ORF">ACFSC0_20775</name>
</gene>
<proteinExistence type="inferred from homology"/>
<keyword evidence="7 10" id="KW-0472">Membrane</keyword>
<evidence type="ECO:0000256" key="8">
    <source>
        <dbReference type="ARBA" id="ARBA00023306"/>
    </source>
</evidence>
<evidence type="ECO:0000256" key="7">
    <source>
        <dbReference type="ARBA" id="ARBA00023136"/>
    </source>
</evidence>
<feature type="binding site" evidence="10">
    <location>
        <position position="295"/>
    </location>
    <ligand>
        <name>UDP-N-acetyl-alpha-D-glucosamine</name>
        <dbReference type="ChEBI" id="CHEBI:57705"/>
    </ligand>
</feature>
<keyword evidence="4 10" id="KW-0808">Transferase</keyword>
<evidence type="ECO:0000256" key="5">
    <source>
        <dbReference type="ARBA" id="ARBA00022960"/>
    </source>
</evidence>
<dbReference type="GO" id="GO:0016757">
    <property type="term" value="F:glycosyltransferase activity"/>
    <property type="evidence" value="ECO:0007669"/>
    <property type="project" value="UniProtKB-KW"/>
</dbReference>
<evidence type="ECO:0000256" key="6">
    <source>
        <dbReference type="ARBA" id="ARBA00022984"/>
    </source>
</evidence>
<evidence type="ECO:0000256" key="1">
    <source>
        <dbReference type="ARBA" id="ARBA00022475"/>
    </source>
</evidence>
<dbReference type="Gene3D" id="3.40.50.2000">
    <property type="entry name" value="Glycogen Phosphorylase B"/>
    <property type="match status" value="2"/>
</dbReference>
<evidence type="ECO:0000256" key="4">
    <source>
        <dbReference type="ARBA" id="ARBA00022679"/>
    </source>
</evidence>
<dbReference type="RefSeq" id="WP_377283418.1">
    <property type="nucleotide sequence ID" value="NZ_JBHRSI010000009.1"/>
</dbReference>
<dbReference type="InterPro" id="IPR007235">
    <property type="entry name" value="Glyco_trans_28_C"/>
</dbReference>
<dbReference type="Pfam" id="PF03033">
    <property type="entry name" value="Glyco_transf_28"/>
    <property type="match status" value="1"/>
</dbReference>
<accession>A0ABW4NAS5</accession>
<keyword evidence="14" id="KW-1185">Reference proteome</keyword>
<evidence type="ECO:0000256" key="3">
    <source>
        <dbReference type="ARBA" id="ARBA00022676"/>
    </source>
</evidence>
<feature type="binding site" evidence="10">
    <location>
        <position position="123"/>
    </location>
    <ligand>
        <name>UDP-N-acetyl-alpha-D-glucosamine</name>
        <dbReference type="ChEBI" id="CHEBI:57705"/>
    </ligand>
</feature>
<keyword evidence="3 10" id="KW-0328">Glycosyltransferase</keyword>
<evidence type="ECO:0000259" key="11">
    <source>
        <dbReference type="Pfam" id="PF03033"/>
    </source>
</evidence>
<keyword evidence="6 10" id="KW-0573">Peptidoglycan synthesis</keyword>
<organism evidence="13 14">
    <name type="scientific">Phenylobacterium terrae</name>
    <dbReference type="NCBI Taxonomy" id="2665495"/>
    <lineage>
        <taxon>Bacteria</taxon>
        <taxon>Pseudomonadati</taxon>
        <taxon>Pseudomonadota</taxon>
        <taxon>Alphaproteobacteria</taxon>
        <taxon>Caulobacterales</taxon>
        <taxon>Caulobacteraceae</taxon>
        <taxon>Phenylobacterium</taxon>
    </lineage>
</organism>
<dbReference type="EC" id="2.4.1.227" evidence="10"/>
<dbReference type="PANTHER" id="PTHR21015">
    <property type="entry name" value="UDP-N-ACETYLGLUCOSAMINE--N-ACETYLMURAMYL-(PENTAPEPTIDE) PYROPHOSPHORYL-UNDECAPRENOL N-ACETYLGLUCOSAMINE TRANSFERASE 1"/>
    <property type="match status" value="1"/>
</dbReference>
<dbReference type="Proteomes" id="UP001597237">
    <property type="component" value="Unassembled WGS sequence"/>
</dbReference>
<comment type="pathway">
    <text evidence="10">Cell wall biogenesis; peptidoglycan biosynthesis.</text>
</comment>
<feature type="binding site" evidence="10">
    <location>
        <position position="166"/>
    </location>
    <ligand>
        <name>UDP-N-acetyl-alpha-D-glucosamine</name>
        <dbReference type="ChEBI" id="CHEBI:57705"/>
    </ligand>
</feature>
<comment type="catalytic activity">
    <reaction evidence="10">
        <text>di-trans,octa-cis-undecaprenyl diphospho-N-acetyl-alpha-D-muramoyl-L-alanyl-D-glutamyl-meso-2,6-diaminopimeloyl-D-alanyl-D-alanine + UDP-N-acetyl-alpha-D-glucosamine = di-trans,octa-cis-undecaprenyl diphospho-[N-acetyl-alpha-D-glucosaminyl-(1-&gt;4)]-N-acetyl-alpha-D-muramoyl-L-alanyl-D-glutamyl-meso-2,6-diaminopimeloyl-D-alanyl-D-alanine + UDP + H(+)</text>
        <dbReference type="Rhea" id="RHEA:31227"/>
        <dbReference type="ChEBI" id="CHEBI:15378"/>
        <dbReference type="ChEBI" id="CHEBI:57705"/>
        <dbReference type="ChEBI" id="CHEBI:58223"/>
        <dbReference type="ChEBI" id="CHEBI:61387"/>
        <dbReference type="ChEBI" id="CHEBI:61388"/>
        <dbReference type="EC" id="2.4.1.227"/>
    </reaction>
</comment>
<sequence length="365" mass="38544">MGKTAVVAAGGTGGHLFPAQALAEALAARGWRIVLATDERGAAYADKFPADDRIALSARTAKAGDPIGMARAGLAVAQGVLQARKAFRTLDPAVVVGFGGYPSLPALLAAIAQKRPTLIHEQNSVLGRVNRYLAPKVDRIACAFPTLMKADPKAKARATVVGNPVRPEIRALFNTLYQAPEPGGRIRVLITGGSQGARLLSELVPQAIAKLPEPLRMALIVQQQSRPESMDVARRTYRDALIEAEIAPFFRDMAGRLGQAHLVIGRAGASTCCELAVAGRPAILVPLKIATDDHQRYNARLLEEAGGAAVALEDEVTVDSMAGALNALLKDPERLARMAASAKSVAQPDAAEKLADLVEETARLR</sequence>
<dbReference type="CDD" id="cd03785">
    <property type="entry name" value="GT28_MurG"/>
    <property type="match status" value="1"/>
</dbReference>
<comment type="caution">
    <text evidence="10">Lacks conserved residue(s) required for the propagation of feature annotation.</text>
</comment>
<evidence type="ECO:0000259" key="12">
    <source>
        <dbReference type="Pfam" id="PF04101"/>
    </source>
</evidence>
<dbReference type="SUPFAM" id="SSF53756">
    <property type="entry name" value="UDP-Glycosyltransferase/glycogen phosphorylase"/>
    <property type="match status" value="1"/>
</dbReference>
<feature type="binding site" evidence="10">
    <location>
        <begin position="12"/>
        <end position="14"/>
    </location>
    <ligand>
        <name>UDP-N-acetyl-alpha-D-glucosamine</name>
        <dbReference type="ChEBI" id="CHEBI:57705"/>
    </ligand>
</feature>
<evidence type="ECO:0000256" key="10">
    <source>
        <dbReference type="HAMAP-Rule" id="MF_00033"/>
    </source>
</evidence>
<feature type="domain" description="Glycosyl transferase family 28 C-terminal" evidence="12">
    <location>
        <begin position="188"/>
        <end position="353"/>
    </location>
</feature>
<keyword evidence="8 10" id="KW-0131">Cell cycle</keyword>
<evidence type="ECO:0000313" key="13">
    <source>
        <dbReference type="EMBL" id="MFD1785840.1"/>
    </source>
</evidence>
<evidence type="ECO:0000256" key="2">
    <source>
        <dbReference type="ARBA" id="ARBA00022618"/>
    </source>
</evidence>
<dbReference type="InterPro" id="IPR006009">
    <property type="entry name" value="GlcNAc_MurG"/>
</dbReference>
<evidence type="ECO:0000256" key="9">
    <source>
        <dbReference type="ARBA" id="ARBA00023316"/>
    </source>
</evidence>
<comment type="similarity">
    <text evidence="10">Belongs to the glycosyltransferase 28 family. MurG subfamily.</text>
</comment>
<name>A0ABW4NAS5_9CAUL</name>
<dbReference type="PANTHER" id="PTHR21015:SF22">
    <property type="entry name" value="GLYCOSYLTRANSFERASE"/>
    <property type="match status" value="1"/>
</dbReference>